<dbReference type="InterPro" id="IPR011990">
    <property type="entry name" value="TPR-like_helical_dom_sf"/>
</dbReference>
<dbReference type="OrthoDB" id="3194665at2"/>
<dbReference type="Pfam" id="PF25872">
    <property type="entry name" value="HTH_77"/>
    <property type="match status" value="1"/>
</dbReference>
<protein>
    <submittedName>
        <fullName evidence="5">Putative ATPase</fullName>
    </submittedName>
</protein>
<keyword evidence="2 3" id="KW-0238">DNA-binding</keyword>
<evidence type="ECO:0000256" key="2">
    <source>
        <dbReference type="ARBA" id="ARBA00023125"/>
    </source>
</evidence>
<comment type="caution">
    <text evidence="5">The sequence shown here is derived from an EMBL/GenBank/DDBJ whole genome shotgun (WGS) entry which is preliminary data.</text>
</comment>
<reference evidence="5 6" key="1">
    <citation type="submission" date="2018-03" db="EMBL/GenBank/DDBJ databases">
        <title>Genomic Encyclopedia of Archaeal and Bacterial Type Strains, Phase II (KMG-II): from individual species to whole genera.</title>
        <authorList>
            <person name="Goeker M."/>
        </authorList>
    </citation>
    <scope>NUCLEOTIDE SEQUENCE [LARGE SCALE GENOMIC DNA]</scope>
    <source>
        <strain evidence="5 6">DSM 45312</strain>
    </source>
</reference>
<evidence type="ECO:0000259" key="4">
    <source>
        <dbReference type="PROSITE" id="PS51755"/>
    </source>
</evidence>
<dbReference type="SMART" id="SM00862">
    <property type="entry name" value="Trans_reg_C"/>
    <property type="match status" value="1"/>
</dbReference>
<dbReference type="SUPFAM" id="SSF46894">
    <property type="entry name" value="C-terminal effector domain of the bipartite response regulators"/>
    <property type="match status" value="1"/>
</dbReference>
<dbReference type="InterPro" id="IPR027417">
    <property type="entry name" value="P-loop_NTPase"/>
</dbReference>
<evidence type="ECO:0000256" key="1">
    <source>
        <dbReference type="ARBA" id="ARBA00005820"/>
    </source>
</evidence>
<feature type="domain" description="OmpR/PhoB-type" evidence="4">
    <location>
        <begin position="1"/>
        <end position="91"/>
    </location>
</feature>
<name>A0A2P8CCA1_9ACTN</name>
<dbReference type="Gene3D" id="1.25.40.10">
    <property type="entry name" value="Tetratricopeptide repeat domain"/>
    <property type="match status" value="1"/>
</dbReference>
<dbReference type="AlphaFoldDB" id="A0A2P8CCA1"/>
<organism evidence="5 6">
    <name type="scientific">Murinocardiopsis flavida</name>
    <dbReference type="NCBI Taxonomy" id="645275"/>
    <lineage>
        <taxon>Bacteria</taxon>
        <taxon>Bacillati</taxon>
        <taxon>Actinomycetota</taxon>
        <taxon>Actinomycetes</taxon>
        <taxon>Streptosporangiales</taxon>
        <taxon>Nocardiopsidaceae</taxon>
        <taxon>Murinocardiopsis</taxon>
    </lineage>
</organism>
<dbReference type="GO" id="GO:0000160">
    <property type="term" value="P:phosphorelay signal transduction system"/>
    <property type="evidence" value="ECO:0007669"/>
    <property type="project" value="InterPro"/>
</dbReference>
<dbReference type="SUPFAM" id="SSF48452">
    <property type="entry name" value="TPR-like"/>
    <property type="match status" value="1"/>
</dbReference>
<dbReference type="PROSITE" id="PS51755">
    <property type="entry name" value="OMPR_PHOB"/>
    <property type="match status" value="1"/>
</dbReference>
<dbReference type="InterPro" id="IPR058852">
    <property type="entry name" value="HTH_77"/>
</dbReference>
<dbReference type="RefSeq" id="WP_106587014.1">
    <property type="nucleotide sequence ID" value="NZ_PYGA01000042.1"/>
</dbReference>
<dbReference type="CDD" id="cd15831">
    <property type="entry name" value="BTAD"/>
    <property type="match status" value="1"/>
</dbReference>
<dbReference type="SMART" id="SM01043">
    <property type="entry name" value="BTAD"/>
    <property type="match status" value="1"/>
</dbReference>
<dbReference type="Gene3D" id="1.10.10.10">
    <property type="entry name" value="Winged helix-like DNA-binding domain superfamily/Winged helix DNA-binding domain"/>
    <property type="match status" value="1"/>
</dbReference>
<evidence type="ECO:0000256" key="3">
    <source>
        <dbReference type="PROSITE-ProRule" id="PRU01091"/>
    </source>
</evidence>
<gene>
    <name evidence="5" type="ORF">CLV63_1423</name>
</gene>
<sequence>MRFSISGPLTVHTDGARAVPIGGGRLRTLLVLLLLTPGRSVGTDHLIDSIWAGAAPAGAANALQALVSRLRRTLGDTAPVVADPAGYRIGVARDRVDVWEFEDLVARARTGRAGAPDAALGDLDAALALWRGDPLADLAGSGAADGLALRLAELHRSARLERADLLLDLGRPAEALPDIASIAAAEPLREHPAELLMRALAGAGRQAEALVAFDRLRRRLADELGIDPSPRIGDLHVRVLRGEFGPRSPAGPAAPRPTVRLPQGLTSFVGRDAEVRATTEALSLGRLVTVVGPGGAGKTRVSVETGARFADGHGTLAAGGVWFVELAPLSCGTEIPAALLGTLGLRDRAAMGLPAAGGAALLIDPLERFAESVGDQPMLLILDNCEHLVAEAARIAERLLADCPRLRILATSREPLAISGERLFELPSLDLPPDGADAEDAAAYSAVRLFAERVAAVRPGFAVAPDNVADVVRVCRELDGMPLALELAAARVPAVTLPQLAARLADRFRLLTNGSRSALPRHQTLQAVVDWSWELLDGAERALLRRLSVFSGGATLDAVEAVCADGADGRVGGRDLWTTLFALVDKSLVGVGEGTGGTGPRYRMLETVRHYGAQRLAESGEDHAVRAAHAAAALRLWRAGTERLRGPDQLDWIAALRAEYDDYTAAQRFAARTGDAGLCLDLVQAGQWYWQMTDGWSEAVRWSAEALRVAGDSPPPGRTAAYAECLAAVATCDDSGSDPRPDLERALALLHDAGVDPDDHASLVYLRFYRAMLGDDVAADLDRMDAAAARRGTGEPWLTATGRLYRGMLAQYIGRTATAGQELDRALAEYRAIGDRWGQSQVLSVIAEISGLTDAERGLRLLREGAALAAEMGARDLGALFRMRITVTHAVDGRLDDARRSLAELRELVTGPRLDHLVGLAAAEVARAEGGLDRADAELARLCDSFADAAPLFRSQIEPAWRHSAARVRRDAGDWPGVRRHLAPAWRTAQQLFDRPRAAALLESVAELALGEGEPQRAARLLGMSEALRGLADTAAPDVVRLRTRLTAALGGAYPAHYAAGARLTAPEVAEEVEAWLGAPGPGP</sequence>
<feature type="DNA-binding region" description="OmpR/PhoB-type" evidence="3">
    <location>
        <begin position="1"/>
        <end position="91"/>
    </location>
</feature>
<evidence type="ECO:0000313" key="5">
    <source>
        <dbReference type="EMBL" id="PSK82591.1"/>
    </source>
</evidence>
<dbReference type="PANTHER" id="PTHR47691:SF3">
    <property type="entry name" value="HTH-TYPE TRANSCRIPTIONAL REGULATOR RV0890C-RELATED"/>
    <property type="match status" value="1"/>
</dbReference>
<dbReference type="InterPro" id="IPR016032">
    <property type="entry name" value="Sig_transdc_resp-reg_C-effctor"/>
</dbReference>
<dbReference type="Proteomes" id="UP000240542">
    <property type="component" value="Unassembled WGS sequence"/>
</dbReference>
<dbReference type="Pfam" id="PF03704">
    <property type="entry name" value="BTAD"/>
    <property type="match status" value="1"/>
</dbReference>
<dbReference type="Gene3D" id="3.40.50.300">
    <property type="entry name" value="P-loop containing nucleotide triphosphate hydrolases"/>
    <property type="match status" value="1"/>
</dbReference>
<proteinExistence type="inferred from homology"/>
<dbReference type="InterPro" id="IPR036388">
    <property type="entry name" value="WH-like_DNA-bd_sf"/>
</dbReference>
<dbReference type="PANTHER" id="PTHR47691">
    <property type="entry name" value="REGULATOR-RELATED"/>
    <property type="match status" value="1"/>
</dbReference>
<evidence type="ECO:0000313" key="6">
    <source>
        <dbReference type="Proteomes" id="UP000240542"/>
    </source>
</evidence>
<dbReference type="Pfam" id="PF00486">
    <property type="entry name" value="Trans_reg_C"/>
    <property type="match status" value="1"/>
</dbReference>
<keyword evidence="6" id="KW-1185">Reference proteome</keyword>
<dbReference type="SUPFAM" id="SSF52540">
    <property type="entry name" value="P-loop containing nucleoside triphosphate hydrolases"/>
    <property type="match status" value="1"/>
</dbReference>
<comment type="similarity">
    <text evidence="1">Belongs to the AfsR/DnrI/RedD regulatory family.</text>
</comment>
<dbReference type="GO" id="GO:0006355">
    <property type="term" value="P:regulation of DNA-templated transcription"/>
    <property type="evidence" value="ECO:0007669"/>
    <property type="project" value="InterPro"/>
</dbReference>
<dbReference type="InterPro" id="IPR001867">
    <property type="entry name" value="OmpR/PhoB-type_DNA-bd"/>
</dbReference>
<dbReference type="GO" id="GO:0003677">
    <property type="term" value="F:DNA binding"/>
    <property type="evidence" value="ECO:0007669"/>
    <property type="project" value="UniProtKB-UniRule"/>
</dbReference>
<dbReference type="EMBL" id="PYGA01000042">
    <property type="protein sequence ID" value="PSK82591.1"/>
    <property type="molecule type" value="Genomic_DNA"/>
</dbReference>
<accession>A0A2P8CCA1</accession>
<dbReference type="InterPro" id="IPR005158">
    <property type="entry name" value="BTAD"/>
</dbReference>